<name>A0AAP2Z178_9EURY</name>
<dbReference type="Proteomes" id="UP001321018">
    <property type="component" value="Unassembled WGS sequence"/>
</dbReference>
<evidence type="ECO:0000313" key="1">
    <source>
        <dbReference type="EMBL" id="MCU4743251.1"/>
    </source>
</evidence>
<sequence length="93" mass="10946">MFDCSTSYPFEEFLNQNVVIVLQEPVEDVQIFVVEALLTWIFYYRMVAGHRQELRHVVLFDEAKQVFNVQREQRMESPNPPITGLLSQVREGV</sequence>
<dbReference type="AlphaFoldDB" id="A0AAP2Z178"/>
<dbReference type="RefSeq" id="WP_338005069.1">
    <property type="nucleotide sequence ID" value="NZ_JAOPKA010000014.1"/>
</dbReference>
<evidence type="ECO:0000313" key="2">
    <source>
        <dbReference type="Proteomes" id="UP001321018"/>
    </source>
</evidence>
<protein>
    <submittedName>
        <fullName evidence="1">Uncharacterized protein</fullName>
    </submittedName>
</protein>
<proteinExistence type="predicted"/>
<dbReference type="EMBL" id="JAOPKA010000014">
    <property type="protein sequence ID" value="MCU4743251.1"/>
    <property type="molecule type" value="Genomic_DNA"/>
</dbReference>
<comment type="caution">
    <text evidence="1">The sequence shown here is derived from an EMBL/GenBank/DDBJ whole genome shotgun (WGS) entry which is preliminary data.</text>
</comment>
<accession>A0AAP2Z178</accession>
<reference evidence="1" key="1">
    <citation type="submission" date="2022-09" db="EMBL/GenBank/DDBJ databases">
        <title>Enrichment on poylsaccharides allowed isolation of novel metabolic and taxonomic groups of Haloarchaea.</title>
        <authorList>
            <person name="Sorokin D.Y."/>
            <person name="Elcheninov A.G."/>
            <person name="Khizhniak T.V."/>
            <person name="Kolganova T.V."/>
            <person name="Kublanov I.V."/>
        </authorList>
    </citation>
    <scope>NUCLEOTIDE SEQUENCE</scope>
    <source>
        <strain evidence="1">AArc-xg1-1</strain>
    </source>
</reference>
<gene>
    <name evidence="1" type="ORF">OB960_17835</name>
</gene>
<organism evidence="1 2">
    <name type="scientific">Natronoglomus mannanivorans</name>
    <dbReference type="NCBI Taxonomy" id="2979990"/>
    <lineage>
        <taxon>Archaea</taxon>
        <taxon>Methanobacteriati</taxon>
        <taxon>Methanobacteriota</taxon>
        <taxon>Stenosarchaea group</taxon>
        <taxon>Halobacteria</taxon>
        <taxon>Halobacteriales</taxon>
        <taxon>Natrialbaceae</taxon>
        <taxon>Natronoglomus</taxon>
    </lineage>
</organism>